<dbReference type="PANTHER" id="PTHR23113:SF327">
    <property type="entry name" value="EXCHANGE PROTEIN DIRECTLY ACTIVATED BY CAMP, ISOFORM E"/>
    <property type="match status" value="1"/>
</dbReference>
<dbReference type="Pfam" id="PF00618">
    <property type="entry name" value="RasGEF_N"/>
    <property type="match status" value="1"/>
</dbReference>
<protein>
    <recommendedName>
        <fullName evidence="8">Rap guanine nucleotide exchange factor 4</fullName>
    </recommendedName>
</protein>
<dbReference type="CDD" id="cd06224">
    <property type="entry name" value="REM"/>
    <property type="match status" value="1"/>
</dbReference>
<dbReference type="KEGG" id="spu:579050"/>
<dbReference type="InterPro" id="IPR019804">
    <property type="entry name" value="Ras_G-nucl-exch_fac_CS"/>
</dbReference>
<dbReference type="PROSITE" id="PS50009">
    <property type="entry name" value="RASGEF_CAT"/>
    <property type="match status" value="1"/>
</dbReference>
<dbReference type="InterPro" id="IPR018490">
    <property type="entry name" value="cNMP-bd_dom_sf"/>
</dbReference>
<dbReference type="InterPro" id="IPR029071">
    <property type="entry name" value="Ubiquitin-like_domsf"/>
</dbReference>
<dbReference type="EnsemblMetazoa" id="XM_030990947">
    <property type="protein sequence ID" value="XP_030846807"/>
    <property type="gene ID" value="LOC579050"/>
</dbReference>
<dbReference type="SUPFAM" id="SSF51206">
    <property type="entry name" value="cAMP-binding domain-like"/>
    <property type="match status" value="1"/>
</dbReference>
<evidence type="ECO:0008006" key="8">
    <source>
        <dbReference type="Google" id="ProtNLM"/>
    </source>
</evidence>
<organism evidence="6 7">
    <name type="scientific">Strongylocentrotus purpuratus</name>
    <name type="common">Purple sea urchin</name>
    <dbReference type="NCBI Taxonomy" id="7668"/>
    <lineage>
        <taxon>Eukaryota</taxon>
        <taxon>Metazoa</taxon>
        <taxon>Echinodermata</taxon>
        <taxon>Eleutherozoa</taxon>
        <taxon>Echinozoa</taxon>
        <taxon>Echinoidea</taxon>
        <taxon>Euechinoidea</taxon>
        <taxon>Echinacea</taxon>
        <taxon>Camarodonta</taxon>
        <taxon>Echinidea</taxon>
        <taxon>Strongylocentrotidae</taxon>
        <taxon>Strongylocentrotus</taxon>
    </lineage>
</organism>
<evidence type="ECO:0000313" key="6">
    <source>
        <dbReference type="EnsemblMetazoa" id="XP_030846807"/>
    </source>
</evidence>
<dbReference type="Gene3D" id="1.20.870.10">
    <property type="entry name" value="Son of sevenless (SoS) protein Chain: S domain 1"/>
    <property type="match status" value="1"/>
</dbReference>
<dbReference type="CDD" id="cd00155">
    <property type="entry name" value="RasGEF"/>
    <property type="match status" value="1"/>
</dbReference>
<dbReference type="SUPFAM" id="SSF48366">
    <property type="entry name" value="Ras GEF"/>
    <property type="match status" value="1"/>
</dbReference>
<sequence length="698" mass="80645">MMRLILRKPTPIRAWGFDPQERSVDDLEIIYEELLHIKALAHLSGMVKRQLTSVLVFECHEKAGTVLFHQGDEGRSWFIILRGSVNVVKYGKGVVCTLHDGDDFGKLALVNDAPRAASIVLREDNCQFLRVDKYDFNRILRDVEANTVRLKEHGQDSLVLEKIPTSTQHSNNNKHHHVSYRYSVMAGVPEKMLEHLLETRIDSKYDPTDTFLEDFLLTHIVFMPSEKLCPALLQHYHSERTSSRGPEQETIDHIVNNKRRVVQLVCLWHVVAGYAFKQDTTIMQFLETLFSAVCDDCPAYPSLQDPLASLEQVLKAVKSTKDSGSHTWQVQTQVLSESRTHQEDELRRTPIKAKDETIFKVYCADHTYTTLRVHMDTSVTNIIQTVSEKMCLGNDLVLCEVKSSGERLSFHQKDVCIATSLSCNGRIFITLRDHLDALTPLPEQEGPSEGSVSFLEPTSSRELAYQMTMYDWQLFLCTHECEFIYHTFGRHKYRRITANLDVFLRRFNEVQSWIVTELCLTSHISKRVHLLKKFIKIAAHCKEYQNMNSFYAIIMGLSHMSVSRLAQTWDKLPNKLKRVFSDFEALMDPSRNHRVYRLALSKMRPPIIPFMPLLIKDMLFTHEGNKTYFEGLVNFEKMHLVASIMRVVKYCRSENFKLDSPPAVKNVKEIVSYVRNLQVIDNTKRLMQLSYTLEPPKT</sequence>
<dbReference type="GeneID" id="579050"/>
<evidence type="ECO:0000313" key="7">
    <source>
        <dbReference type="Proteomes" id="UP000007110"/>
    </source>
</evidence>
<feature type="domain" description="Ras-GEF" evidence="3">
    <location>
        <begin position="459"/>
        <end position="696"/>
    </location>
</feature>
<dbReference type="Pfam" id="PF00027">
    <property type="entry name" value="cNMP_binding"/>
    <property type="match status" value="1"/>
</dbReference>
<evidence type="ECO:0000256" key="1">
    <source>
        <dbReference type="ARBA" id="ARBA00022658"/>
    </source>
</evidence>
<dbReference type="CTD" id="11069"/>
<feature type="domain" description="N-terminal Ras-GEF" evidence="5">
    <location>
        <begin position="180"/>
        <end position="315"/>
    </location>
</feature>
<evidence type="ECO:0000259" key="3">
    <source>
        <dbReference type="PROSITE" id="PS50009"/>
    </source>
</evidence>
<dbReference type="Gene3D" id="1.10.8.1240">
    <property type="match status" value="1"/>
</dbReference>
<dbReference type="PROSITE" id="PS50042">
    <property type="entry name" value="CNMP_BINDING_3"/>
    <property type="match status" value="1"/>
</dbReference>
<dbReference type="InterPro" id="IPR023578">
    <property type="entry name" value="Ras_GEF_dom_sf"/>
</dbReference>
<dbReference type="InterPro" id="IPR000651">
    <property type="entry name" value="Ras-like_Gua-exchang_fac_N"/>
</dbReference>
<dbReference type="PROSITE" id="PS50212">
    <property type="entry name" value="RASGEF_NTER"/>
    <property type="match status" value="1"/>
</dbReference>
<keyword evidence="7" id="KW-1185">Reference proteome</keyword>
<dbReference type="Gene3D" id="2.60.120.10">
    <property type="entry name" value="Jelly Rolls"/>
    <property type="match status" value="1"/>
</dbReference>
<dbReference type="InterPro" id="IPR008937">
    <property type="entry name" value="Ras-like_GEF"/>
</dbReference>
<dbReference type="Pfam" id="PF00617">
    <property type="entry name" value="RasGEF"/>
    <property type="match status" value="1"/>
</dbReference>
<dbReference type="SMART" id="SM00100">
    <property type="entry name" value="cNMP"/>
    <property type="match status" value="1"/>
</dbReference>
<dbReference type="FunFam" id="1.10.840.10:FF:000002">
    <property type="entry name" value="Rap guanine nucleotide exchange factor 4"/>
    <property type="match status" value="1"/>
</dbReference>
<accession>A0A7M7P6C4</accession>
<dbReference type="InterPro" id="IPR001895">
    <property type="entry name" value="RASGEF_cat_dom"/>
</dbReference>
<dbReference type="CDD" id="cd00038">
    <property type="entry name" value="CAP_ED"/>
    <property type="match status" value="1"/>
</dbReference>
<name>A0A7M7P6C4_STRPU</name>
<dbReference type="Proteomes" id="UP000007110">
    <property type="component" value="Unassembled WGS sequence"/>
</dbReference>
<dbReference type="InterPro" id="IPR000595">
    <property type="entry name" value="cNMP-bd_dom"/>
</dbReference>
<dbReference type="Gene3D" id="3.10.20.90">
    <property type="entry name" value="Phosphatidylinositol 3-kinase Catalytic Subunit, Chain A, domain 1"/>
    <property type="match status" value="1"/>
</dbReference>
<dbReference type="SUPFAM" id="SSF54236">
    <property type="entry name" value="Ubiquitin-like"/>
    <property type="match status" value="1"/>
</dbReference>
<proteinExistence type="predicted"/>
<dbReference type="GO" id="GO:0007264">
    <property type="term" value="P:small GTPase-mediated signal transduction"/>
    <property type="evidence" value="ECO:0007669"/>
    <property type="project" value="InterPro"/>
</dbReference>
<reference evidence="7" key="1">
    <citation type="submission" date="2015-02" db="EMBL/GenBank/DDBJ databases">
        <title>Genome sequencing for Strongylocentrotus purpuratus.</title>
        <authorList>
            <person name="Murali S."/>
            <person name="Liu Y."/>
            <person name="Vee V."/>
            <person name="English A."/>
            <person name="Wang M."/>
            <person name="Skinner E."/>
            <person name="Han Y."/>
            <person name="Muzny D.M."/>
            <person name="Worley K.C."/>
            <person name="Gibbs R.A."/>
        </authorList>
    </citation>
    <scope>NUCLEOTIDE SEQUENCE</scope>
</reference>
<dbReference type="AlphaFoldDB" id="A0A7M7P6C4"/>
<dbReference type="PANTHER" id="PTHR23113">
    <property type="entry name" value="GUANINE NUCLEOTIDE EXCHANGE FACTOR"/>
    <property type="match status" value="1"/>
</dbReference>
<dbReference type="SMART" id="SM00229">
    <property type="entry name" value="RasGEFN"/>
    <property type="match status" value="1"/>
</dbReference>
<feature type="domain" description="Cyclic nucleotide-binding" evidence="4">
    <location>
        <begin position="39"/>
        <end position="140"/>
    </location>
</feature>
<dbReference type="Gene3D" id="1.10.840.10">
    <property type="entry name" value="Ras guanine-nucleotide exchange factors catalytic domain"/>
    <property type="match status" value="1"/>
</dbReference>
<reference evidence="6" key="2">
    <citation type="submission" date="2021-01" db="UniProtKB">
        <authorList>
            <consortium name="EnsemblMetazoa"/>
        </authorList>
    </citation>
    <scope>IDENTIFICATION</scope>
</reference>
<evidence type="ECO:0000259" key="4">
    <source>
        <dbReference type="PROSITE" id="PS50042"/>
    </source>
</evidence>
<dbReference type="SMART" id="SM00147">
    <property type="entry name" value="RasGEF"/>
    <property type="match status" value="1"/>
</dbReference>
<dbReference type="GO" id="GO:0005085">
    <property type="term" value="F:guanyl-nucleotide exchange factor activity"/>
    <property type="evidence" value="ECO:0007669"/>
    <property type="project" value="UniProtKB-KW"/>
</dbReference>
<keyword evidence="1 2" id="KW-0344">Guanine-nucleotide releasing factor</keyword>
<dbReference type="RefSeq" id="XP_030846807.1">
    <property type="nucleotide sequence ID" value="XM_030990947.1"/>
</dbReference>
<dbReference type="InterPro" id="IPR036964">
    <property type="entry name" value="RASGEF_cat_dom_sf"/>
</dbReference>
<evidence type="ECO:0000256" key="2">
    <source>
        <dbReference type="PROSITE-ProRule" id="PRU00168"/>
    </source>
</evidence>
<dbReference type="PROSITE" id="PS00720">
    <property type="entry name" value="RASGEF"/>
    <property type="match status" value="1"/>
</dbReference>
<evidence type="ECO:0000259" key="5">
    <source>
        <dbReference type="PROSITE" id="PS50212"/>
    </source>
</evidence>
<dbReference type="InterPro" id="IPR014710">
    <property type="entry name" value="RmlC-like_jellyroll"/>
</dbReference>